<dbReference type="GO" id="GO:0030254">
    <property type="term" value="P:protein secretion by the type III secretion system"/>
    <property type="evidence" value="ECO:0007669"/>
    <property type="project" value="InterPro"/>
</dbReference>
<dbReference type="RefSeq" id="XP_028887783.1">
    <property type="nucleotide sequence ID" value="XM_029021275.1"/>
</dbReference>
<organism evidence="4 5">
    <name type="scientific">Trypanosoma theileri</name>
    <dbReference type="NCBI Taxonomy" id="67003"/>
    <lineage>
        <taxon>Eukaryota</taxon>
        <taxon>Discoba</taxon>
        <taxon>Euglenozoa</taxon>
        <taxon>Kinetoplastea</taxon>
        <taxon>Metakinetoplastina</taxon>
        <taxon>Trypanosomatida</taxon>
        <taxon>Trypanosomatidae</taxon>
        <taxon>Trypanosoma</taxon>
    </lineage>
</organism>
<dbReference type="GeneID" id="39981055"/>
<dbReference type="CDD" id="cd17039">
    <property type="entry name" value="Ubl_ubiquitin_like"/>
    <property type="match status" value="1"/>
</dbReference>
<dbReference type="InterPro" id="IPR000626">
    <property type="entry name" value="Ubiquitin-like_dom"/>
</dbReference>
<keyword evidence="5" id="KW-1185">Reference proteome</keyword>
<dbReference type="Proteomes" id="UP000192257">
    <property type="component" value="Unassembled WGS sequence"/>
</dbReference>
<dbReference type="Pfam" id="PF05932">
    <property type="entry name" value="CesT"/>
    <property type="match status" value="1"/>
</dbReference>
<proteinExistence type="predicted"/>
<reference evidence="4 5" key="1">
    <citation type="submission" date="2017-03" db="EMBL/GenBank/DDBJ databases">
        <title>An alternative strategy for trypanosome survival in the mammalian bloodstream revealed through genome and transcriptome analysis of the ubiquitous bovine parasite Trypanosoma (Megatrypanum) theileri.</title>
        <authorList>
            <person name="Kelly S."/>
            <person name="Ivens A."/>
            <person name="Mott A."/>
            <person name="O'Neill E."/>
            <person name="Emms D."/>
            <person name="Macleod O."/>
            <person name="Voorheis P."/>
            <person name="Matthews J."/>
            <person name="Matthews K."/>
            <person name="Carrington M."/>
        </authorList>
    </citation>
    <scope>NUCLEOTIDE SEQUENCE [LARGE SCALE GENOMIC DNA]</scope>
    <source>
        <strain evidence="4">Edinburgh</strain>
    </source>
</reference>
<name>A0A1X0P9V6_9TRYP</name>
<feature type="coiled-coil region" evidence="1">
    <location>
        <begin position="177"/>
        <end position="204"/>
    </location>
</feature>
<feature type="coiled-coil region" evidence="1">
    <location>
        <begin position="233"/>
        <end position="307"/>
    </location>
</feature>
<comment type="caution">
    <text evidence="4">The sequence shown here is derived from an EMBL/GenBank/DDBJ whole genome shotgun (WGS) entry which is preliminary data.</text>
</comment>
<dbReference type="CDD" id="cd16364">
    <property type="entry name" value="T3SC_I-like"/>
    <property type="match status" value="1"/>
</dbReference>
<dbReference type="EMBL" id="NBCO01000001">
    <property type="protein sequence ID" value="ORC93717.1"/>
    <property type="molecule type" value="Genomic_DNA"/>
</dbReference>
<gene>
    <name evidence="4" type="ORF">TM35_000015940</name>
</gene>
<dbReference type="InterPro" id="IPR010261">
    <property type="entry name" value="Tir_chaperone"/>
</dbReference>
<keyword evidence="1" id="KW-0175">Coiled coil</keyword>
<dbReference type="SUPFAM" id="SSF54236">
    <property type="entry name" value="Ubiquitin-like"/>
    <property type="match status" value="1"/>
</dbReference>
<evidence type="ECO:0000256" key="2">
    <source>
        <dbReference type="SAM" id="MobiDB-lite"/>
    </source>
</evidence>
<feature type="domain" description="Ubiquitin-like" evidence="3">
    <location>
        <begin position="30"/>
        <end position="77"/>
    </location>
</feature>
<feature type="region of interest" description="Disordered" evidence="2">
    <location>
        <begin position="117"/>
        <end position="159"/>
    </location>
</feature>
<accession>A0A1X0P9V6</accession>
<dbReference type="VEuPathDB" id="TriTrypDB:TM35_000015940"/>
<protein>
    <recommendedName>
        <fullName evidence="3">Ubiquitin-like domain-containing protein</fullName>
    </recommendedName>
</protein>
<feature type="compositionally biased region" description="Low complexity" evidence="2">
    <location>
        <begin position="122"/>
        <end position="145"/>
    </location>
</feature>
<dbReference type="Gene3D" id="3.10.20.90">
    <property type="entry name" value="Phosphatidylinositol 3-kinase Catalytic Subunit, Chain A, domain 1"/>
    <property type="match status" value="1"/>
</dbReference>
<feature type="compositionally biased region" description="Basic and acidic residues" evidence="2">
    <location>
        <begin position="147"/>
        <end position="158"/>
    </location>
</feature>
<dbReference type="AlphaFoldDB" id="A0A1X0P9V6"/>
<dbReference type="PROSITE" id="PS50053">
    <property type="entry name" value="UBIQUITIN_2"/>
    <property type="match status" value="1"/>
</dbReference>
<dbReference type="InterPro" id="IPR029071">
    <property type="entry name" value="Ubiquitin-like_domsf"/>
</dbReference>
<dbReference type="Gene3D" id="3.30.1460.10">
    <property type="match status" value="1"/>
</dbReference>
<evidence type="ECO:0000313" key="4">
    <source>
        <dbReference type="EMBL" id="ORC93717.1"/>
    </source>
</evidence>
<dbReference type="OrthoDB" id="273187at2759"/>
<evidence type="ECO:0000259" key="3">
    <source>
        <dbReference type="PROSITE" id="PS50053"/>
    </source>
</evidence>
<evidence type="ECO:0000256" key="1">
    <source>
        <dbReference type="SAM" id="Coils"/>
    </source>
</evidence>
<evidence type="ECO:0000313" key="5">
    <source>
        <dbReference type="Proteomes" id="UP000192257"/>
    </source>
</evidence>
<sequence>MSAPQCVYVLSDIDGFKYKLVMDGDVQLLTTAKVKRYMHNATGLSPQHQQLSFNGREMQEGECGSDVGLTDGAVLRLRHVNAIHQVSPSSNSKNINTSNKLANRSLSLSTTGFQGGQNIMKPVSSTSLPVSTSIPALSPSHSSSTNNRHDDRNVRGDNVESVPVVARNRGRLTESVCRDLELENSRLRERLLETERQLANACSDWQLQEEVTQLRATVGRLREEQRGAEQAAAAQWRAKEEELVRELDRLREERRRLRREHSFFEEEQRALVRGLEAQLRAQRKELVEQEALLQQQQQQEQEELNKQRVTKYTVAEMVQRSLTQLARELNIDSLKLDDNDTCVVPLDDGLNMLITLDTATERVFMYATIANTLPSCNEQRLQLYELLLEGALLGREMAGGGVGVCTQNNLIIMDICVDVAHADEYALASVARPFMASVKHWVNMVKSSFSQEC</sequence>
<dbReference type="SUPFAM" id="SSF69635">
    <property type="entry name" value="Type III secretory system chaperone-like"/>
    <property type="match status" value="1"/>
</dbReference>